<organism evidence="1 2">
    <name type="scientific">Peronosclerospora sorghi</name>
    <dbReference type="NCBI Taxonomy" id="230839"/>
    <lineage>
        <taxon>Eukaryota</taxon>
        <taxon>Sar</taxon>
        <taxon>Stramenopiles</taxon>
        <taxon>Oomycota</taxon>
        <taxon>Peronosporomycetes</taxon>
        <taxon>Peronosporales</taxon>
        <taxon>Peronosporaceae</taxon>
        <taxon>Peronosclerospora</taxon>
    </lineage>
</organism>
<protein>
    <submittedName>
        <fullName evidence="1">Uncharacterized protein</fullName>
    </submittedName>
</protein>
<dbReference type="EMBL" id="CM047592">
    <property type="protein sequence ID" value="KAI9917147.1"/>
    <property type="molecule type" value="Genomic_DNA"/>
</dbReference>
<dbReference type="Proteomes" id="UP001163321">
    <property type="component" value="Chromosome 13"/>
</dbReference>
<comment type="caution">
    <text evidence="1">The sequence shown here is derived from an EMBL/GenBank/DDBJ whole genome shotgun (WGS) entry which is preliminary data.</text>
</comment>
<evidence type="ECO:0000313" key="1">
    <source>
        <dbReference type="EMBL" id="KAI9917147.1"/>
    </source>
</evidence>
<sequence>MFSRTTRRRVSADTATASSFYTIVDSIKMGGRLRKSFLRKNKKRQKRLQEVRDTDFGPASKVLGTLLVEHDSDTIIVYGDDDRHYPPQLSERVLYYTHKYPNDAIAVLGGWISAEDRFYCGRSLAVGLNSVSFVGGAGGVAVKRKFYGLGKATLPVFQVANMSKACFLEMITIYPTY</sequence>
<name>A0ACC0WEZ2_9STRA</name>
<reference evidence="1 2" key="1">
    <citation type="journal article" date="2022" name="bioRxiv">
        <title>The genome of the oomycete Peronosclerospora sorghi, a cosmopolitan pathogen of maize and sorghum, is inflated with dispersed pseudogenes.</title>
        <authorList>
            <person name="Fletcher K."/>
            <person name="Martin F."/>
            <person name="Isakeit T."/>
            <person name="Cavanaugh K."/>
            <person name="Magill C."/>
            <person name="Michelmore R."/>
        </authorList>
    </citation>
    <scope>NUCLEOTIDE SEQUENCE [LARGE SCALE GENOMIC DNA]</scope>
    <source>
        <strain evidence="1">P6</strain>
    </source>
</reference>
<evidence type="ECO:0000313" key="2">
    <source>
        <dbReference type="Proteomes" id="UP001163321"/>
    </source>
</evidence>
<accession>A0ACC0WEZ2</accession>
<gene>
    <name evidence="1" type="ORF">PsorP6_012998</name>
</gene>
<keyword evidence="2" id="KW-1185">Reference proteome</keyword>
<proteinExistence type="predicted"/>